<dbReference type="UniPathway" id="UPA00148">
    <property type="reaction ID" value="UER00238"/>
</dbReference>
<dbReference type="RefSeq" id="WP_126016511.1">
    <property type="nucleotide sequence ID" value="NZ_CP034437.1"/>
</dbReference>
<keyword evidence="11 19" id="KW-0460">Magnesium</keyword>
<sequence length="270" mass="28881">MAAKFMKDQLQAAGTAFQLLTRIPIPVALPFTPQILARSVAYYPLAGLVIGSIVTVIAWLLHGLVPSMPVAVIVLIVMTALSGGLHVDGFMDTADGVLSNRPRERMLEIMKDSRVGAMGVLAAVLLFLFKFSALCTLLAEQPDWETVAPLLALAFGWSRLWIVAAMVLWPFARPNEGMASLFKEVRLRHAAAALAVQLLLVCGAVVIFGSVGAGIWLMLLVQAGVMAVLGSIVCSWLYRKLGGLTGDTYGAVSEIIEAGLIFAVMMMVAR</sequence>
<gene>
    <name evidence="19 20" type="primary">cobS</name>
    <name evidence="20" type="ORF">EJC50_15640</name>
</gene>
<dbReference type="OrthoDB" id="9794626at2"/>
<proteinExistence type="inferred from homology"/>
<dbReference type="KEGG" id="palb:EJC50_15640"/>
<evidence type="ECO:0000256" key="14">
    <source>
        <dbReference type="ARBA" id="ARBA00025228"/>
    </source>
</evidence>
<comment type="subcellular location">
    <subcellularLocation>
        <location evidence="2 19">Cell membrane</location>
        <topology evidence="2 19">Multi-pass membrane protein</topology>
    </subcellularLocation>
</comment>
<evidence type="ECO:0000256" key="18">
    <source>
        <dbReference type="ARBA" id="ARBA00049504"/>
    </source>
</evidence>
<feature type="transmembrane region" description="Helical" evidence="19">
    <location>
        <begin position="115"/>
        <end position="138"/>
    </location>
</feature>
<keyword evidence="9 19" id="KW-0808">Transferase</keyword>
<evidence type="ECO:0000256" key="6">
    <source>
        <dbReference type="ARBA" id="ARBA00015850"/>
    </source>
</evidence>
<feature type="transmembrane region" description="Helical" evidence="19">
    <location>
        <begin position="68"/>
        <end position="87"/>
    </location>
</feature>
<comment type="catalytic activity">
    <reaction evidence="17 19">
        <text>alpha-ribazole + adenosylcob(III)inamide-GDP = adenosylcob(III)alamin + GMP + H(+)</text>
        <dbReference type="Rhea" id="RHEA:16049"/>
        <dbReference type="ChEBI" id="CHEBI:10329"/>
        <dbReference type="ChEBI" id="CHEBI:15378"/>
        <dbReference type="ChEBI" id="CHEBI:18408"/>
        <dbReference type="ChEBI" id="CHEBI:58115"/>
        <dbReference type="ChEBI" id="CHEBI:60487"/>
        <dbReference type="EC" id="2.7.8.26"/>
    </reaction>
</comment>
<evidence type="ECO:0000256" key="3">
    <source>
        <dbReference type="ARBA" id="ARBA00004663"/>
    </source>
</evidence>
<dbReference type="Pfam" id="PF02654">
    <property type="entry name" value="CobS"/>
    <property type="match status" value="1"/>
</dbReference>
<dbReference type="PANTHER" id="PTHR34148:SF1">
    <property type="entry name" value="ADENOSYLCOBINAMIDE-GDP RIBAZOLETRANSFERASE"/>
    <property type="match status" value="1"/>
</dbReference>
<feature type="transmembrane region" description="Helical" evidence="19">
    <location>
        <begin position="150"/>
        <end position="169"/>
    </location>
</feature>
<dbReference type="EC" id="2.7.8.26" evidence="5 19"/>
<keyword evidence="10 19" id="KW-0812">Transmembrane</keyword>
<evidence type="ECO:0000256" key="8">
    <source>
        <dbReference type="ARBA" id="ARBA00022573"/>
    </source>
</evidence>
<evidence type="ECO:0000256" key="9">
    <source>
        <dbReference type="ARBA" id="ARBA00022679"/>
    </source>
</evidence>
<organism evidence="20 21">
    <name type="scientific">Paenibacillus albus</name>
    <dbReference type="NCBI Taxonomy" id="2495582"/>
    <lineage>
        <taxon>Bacteria</taxon>
        <taxon>Bacillati</taxon>
        <taxon>Bacillota</taxon>
        <taxon>Bacilli</taxon>
        <taxon>Bacillales</taxon>
        <taxon>Paenibacillaceae</taxon>
        <taxon>Paenibacillus</taxon>
    </lineage>
</organism>
<evidence type="ECO:0000313" key="20">
    <source>
        <dbReference type="EMBL" id="AZN40943.1"/>
    </source>
</evidence>
<keyword evidence="13 19" id="KW-0472">Membrane</keyword>
<evidence type="ECO:0000256" key="7">
    <source>
        <dbReference type="ARBA" id="ARBA00022475"/>
    </source>
</evidence>
<comment type="function">
    <text evidence="14 19">Joins adenosylcobinamide-GDP and alpha-ribazole to generate adenosylcobalamin (Ado-cobalamin). Also synthesizes adenosylcobalamin 5'-phosphate from adenosylcobinamide-GDP and alpha-ribazole 5'-phosphate.</text>
</comment>
<evidence type="ECO:0000256" key="19">
    <source>
        <dbReference type="HAMAP-Rule" id="MF_00719"/>
    </source>
</evidence>
<evidence type="ECO:0000256" key="12">
    <source>
        <dbReference type="ARBA" id="ARBA00022989"/>
    </source>
</evidence>
<dbReference type="InterPro" id="IPR003805">
    <property type="entry name" value="CobS"/>
</dbReference>
<dbReference type="GO" id="GO:0009236">
    <property type="term" value="P:cobalamin biosynthetic process"/>
    <property type="evidence" value="ECO:0007669"/>
    <property type="project" value="UniProtKB-UniRule"/>
</dbReference>
<dbReference type="EMBL" id="CP034437">
    <property type="protein sequence ID" value="AZN40943.1"/>
    <property type="molecule type" value="Genomic_DNA"/>
</dbReference>
<evidence type="ECO:0000256" key="15">
    <source>
        <dbReference type="ARBA" id="ARBA00032605"/>
    </source>
</evidence>
<dbReference type="HAMAP" id="MF_00719">
    <property type="entry name" value="CobS"/>
    <property type="match status" value="1"/>
</dbReference>
<evidence type="ECO:0000256" key="13">
    <source>
        <dbReference type="ARBA" id="ARBA00023136"/>
    </source>
</evidence>
<evidence type="ECO:0000256" key="17">
    <source>
        <dbReference type="ARBA" id="ARBA00048623"/>
    </source>
</evidence>
<evidence type="ECO:0000256" key="10">
    <source>
        <dbReference type="ARBA" id="ARBA00022692"/>
    </source>
</evidence>
<feature type="transmembrane region" description="Helical" evidence="19">
    <location>
        <begin position="250"/>
        <end position="269"/>
    </location>
</feature>
<feature type="transmembrane region" description="Helical" evidence="19">
    <location>
        <begin position="40"/>
        <end position="61"/>
    </location>
</feature>
<dbReference type="GO" id="GO:0005886">
    <property type="term" value="C:plasma membrane"/>
    <property type="evidence" value="ECO:0007669"/>
    <property type="project" value="UniProtKB-SubCell"/>
</dbReference>
<dbReference type="GO" id="GO:0008818">
    <property type="term" value="F:cobalamin 5'-phosphate synthase activity"/>
    <property type="evidence" value="ECO:0007669"/>
    <property type="project" value="UniProtKB-UniRule"/>
</dbReference>
<comment type="similarity">
    <text evidence="4 19">Belongs to the CobS family.</text>
</comment>
<evidence type="ECO:0000256" key="5">
    <source>
        <dbReference type="ARBA" id="ARBA00013200"/>
    </source>
</evidence>
<reference evidence="21" key="1">
    <citation type="submission" date="2018-12" db="EMBL/GenBank/DDBJ databases">
        <title>Genome sequence of Peanibacillus sp.</title>
        <authorList>
            <person name="Subramani G."/>
            <person name="Srinivasan S."/>
            <person name="Kim M.K."/>
        </authorList>
    </citation>
    <scope>NUCLEOTIDE SEQUENCE [LARGE SCALE GENOMIC DNA]</scope>
    <source>
        <strain evidence="21">18JY67-1</strain>
    </source>
</reference>
<comment type="pathway">
    <text evidence="3 19">Cofactor biosynthesis; adenosylcobalamin biosynthesis; adenosylcobalamin from cob(II)yrinate a,c-diamide: step 7/7.</text>
</comment>
<evidence type="ECO:0000256" key="1">
    <source>
        <dbReference type="ARBA" id="ARBA00001946"/>
    </source>
</evidence>
<evidence type="ECO:0000256" key="16">
    <source>
        <dbReference type="ARBA" id="ARBA00032853"/>
    </source>
</evidence>
<feature type="transmembrane region" description="Helical" evidence="19">
    <location>
        <begin position="215"/>
        <end position="238"/>
    </location>
</feature>
<dbReference type="GO" id="GO:0051073">
    <property type="term" value="F:adenosylcobinamide-GDP ribazoletransferase activity"/>
    <property type="evidence" value="ECO:0007669"/>
    <property type="project" value="UniProtKB-UniRule"/>
</dbReference>
<name>A0A3Q8X6Q2_9BACL</name>
<keyword evidence="12 19" id="KW-1133">Transmembrane helix</keyword>
<dbReference type="NCBIfam" id="TIGR00317">
    <property type="entry name" value="cobS"/>
    <property type="match status" value="1"/>
</dbReference>
<accession>A0A3Q8X6Q2</accession>
<evidence type="ECO:0000313" key="21">
    <source>
        <dbReference type="Proteomes" id="UP000272528"/>
    </source>
</evidence>
<comment type="cofactor">
    <cofactor evidence="1 19">
        <name>Mg(2+)</name>
        <dbReference type="ChEBI" id="CHEBI:18420"/>
    </cofactor>
</comment>
<keyword evidence="8 19" id="KW-0169">Cobalamin biosynthesis</keyword>
<protein>
    <recommendedName>
        <fullName evidence="6 19">Adenosylcobinamide-GDP ribazoletransferase</fullName>
        <ecNumber evidence="5 19">2.7.8.26</ecNumber>
    </recommendedName>
    <alternativeName>
        <fullName evidence="16 19">Cobalamin synthase</fullName>
    </alternativeName>
    <alternativeName>
        <fullName evidence="15 19">Cobalamin-5'-phosphate synthase</fullName>
    </alternativeName>
</protein>
<evidence type="ECO:0000256" key="11">
    <source>
        <dbReference type="ARBA" id="ARBA00022842"/>
    </source>
</evidence>
<dbReference type="PANTHER" id="PTHR34148">
    <property type="entry name" value="ADENOSYLCOBINAMIDE-GDP RIBAZOLETRANSFERASE"/>
    <property type="match status" value="1"/>
</dbReference>
<keyword evidence="21" id="KW-1185">Reference proteome</keyword>
<feature type="transmembrane region" description="Helical" evidence="19">
    <location>
        <begin position="189"/>
        <end position="208"/>
    </location>
</feature>
<dbReference type="AlphaFoldDB" id="A0A3Q8X6Q2"/>
<keyword evidence="7 19" id="KW-1003">Cell membrane</keyword>
<evidence type="ECO:0000256" key="4">
    <source>
        <dbReference type="ARBA" id="ARBA00010561"/>
    </source>
</evidence>
<evidence type="ECO:0000256" key="2">
    <source>
        <dbReference type="ARBA" id="ARBA00004651"/>
    </source>
</evidence>
<dbReference type="Proteomes" id="UP000272528">
    <property type="component" value="Chromosome"/>
</dbReference>
<comment type="catalytic activity">
    <reaction evidence="18 19">
        <text>alpha-ribazole 5'-phosphate + adenosylcob(III)inamide-GDP = adenosylcob(III)alamin 5'-phosphate + GMP + H(+)</text>
        <dbReference type="Rhea" id="RHEA:23560"/>
        <dbReference type="ChEBI" id="CHEBI:15378"/>
        <dbReference type="ChEBI" id="CHEBI:57918"/>
        <dbReference type="ChEBI" id="CHEBI:58115"/>
        <dbReference type="ChEBI" id="CHEBI:60487"/>
        <dbReference type="ChEBI" id="CHEBI:60493"/>
        <dbReference type="EC" id="2.7.8.26"/>
    </reaction>
</comment>